<dbReference type="AlphaFoldDB" id="A0A382WHR5"/>
<proteinExistence type="predicted"/>
<dbReference type="EMBL" id="UINC01160037">
    <property type="protein sequence ID" value="SVD58456.1"/>
    <property type="molecule type" value="Genomic_DNA"/>
</dbReference>
<sequence length="84" mass="8981">GRLINGRAELNLNGVSYATENGNGGAVFINFGIPFFGGEFLLGYRKNNLKYKNYKSQVSGNTVTLADSVKLLSSQGNAGIGFIF</sequence>
<keyword evidence="1" id="KW-1133">Transmembrane helix</keyword>
<accession>A0A382WHR5</accession>
<organism evidence="2">
    <name type="scientific">marine metagenome</name>
    <dbReference type="NCBI Taxonomy" id="408172"/>
    <lineage>
        <taxon>unclassified sequences</taxon>
        <taxon>metagenomes</taxon>
        <taxon>ecological metagenomes</taxon>
    </lineage>
</organism>
<gene>
    <name evidence="2" type="ORF">METZ01_LOCUS411310</name>
</gene>
<protein>
    <submittedName>
        <fullName evidence="2">Uncharacterized protein</fullName>
    </submittedName>
</protein>
<evidence type="ECO:0000256" key="1">
    <source>
        <dbReference type="SAM" id="Phobius"/>
    </source>
</evidence>
<reference evidence="2" key="1">
    <citation type="submission" date="2018-05" db="EMBL/GenBank/DDBJ databases">
        <authorList>
            <person name="Lanie J.A."/>
            <person name="Ng W.-L."/>
            <person name="Kazmierczak K.M."/>
            <person name="Andrzejewski T.M."/>
            <person name="Davidsen T.M."/>
            <person name="Wayne K.J."/>
            <person name="Tettelin H."/>
            <person name="Glass J.I."/>
            <person name="Rusch D."/>
            <person name="Podicherti R."/>
            <person name="Tsui H.-C.T."/>
            <person name="Winkler M.E."/>
        </authorList>
    </citation>
    <scope>NUCLEOTIDE SEQUENCE</scope>
</reference>
<keyword evidence="1" id="KW-0812">Transmembrane</keyword>
<keyword evidence="1" id="KW-0472">Membrane</keyword>
<evidence type="ECO:0000313" key="2">
    <source>
        <dbReference type="EMBL" id="SVD58456.1"/>
    </source>
</evidence>
<name>A0A382WHR5_9ZZZZ</name>
<feature type="non-terminal residue" evidence="2">
    <location>
        <position position="1"/>
    </location>
</feature>
<feature type="transmembrane region" description="Helical" evidence="1">
    <location>
        <begin position="25"/>
        <end position="44"/>
    </location>
</feature>